<dbReference type="Pfam" id="PF12697">
    <property type="entry name" value="Abhydrolase_6"/>
    <property type="match status" value="1"/>
</dbReference>
<dbReference type="PANTHER" id="PTHR43194:SF2">
    <property type="entry name" value="PEROXISOMAL MEMBRANE PROTEIN LPX1"/>
    <property type="match status" value="1"/>
</dbReference>
<dbReference type="Proteomes" id="UP000317199">
    <property type="component" value="Chromosome"/>
</dbReference>
<feature type="domain" description="AB hydrolase-1" evidence="1">
    <location>
        <begin position="39"/>
        <end position="280"/>
    </location>
</feature>
<evidence type="ECO:0000259" key="1">
    <source>
        <dbReference type="Pfam" id="PF12697"/>
    </source>
</evidence>
<proteinExistence type="predicted"/>
<dbReference type="SUPFAM" id="SSF53474">
    <property type="entry name" value="alpha/beta-Hydrolases"/>
    <property type="match status" value="1"/>
</dbReference>
<accession>A0A514BMU0</accession>
<dbReference type="Gene3D" id="3.40.50.1820">
    <property type="entry name" value="alpha/beta hydrolase"/>
    <property type="match status" value="1"/>
</dbReference>
<keyword evidence="3" id="KW-1185">Reference proteome</keyword>
<dbReference type="GO" id="GO:0016787">
    <property type="term" value="F:hydrolase activity"/>
    <property type="evidence" value="ECO:0007669"/>
    <property type="project" value="UniProtKB-KW"/>
</dbReference>
<dbReference type="RefSeq" id="WP_141622051.1">
    <property type="nucleotide sequence ID" value="NZ_CP041242.1"/>
</dbReference>
<dbReference type="EMBL" id="CP041242">
    <property type="protein sequence ID" value="QDH68708.1"/>
    <property type="molecule type" value="Genomic_DNA"/>
</dbReference>
<organism evidence="2 3">
    <name type="scientific">Marilutibacter alkalisoli</name>
    <dbReference type="NCBI Taxonomy" id="2591633"/>
    <lineage>
        <taxon>Bacteria</taxon>
        <taxon>Pseudomonadati</taxon>
        <taxon>Pseudomonadota</taxon>
        <taxon>Gammaproteobacteria</taxon>
        <taxon>Lysobacterales</taxon>
        <taxon>Lysobacteraceae</taxon>
        <taxon>Marilutibacter</taxon>
    </lineage>
</organism>
<evidence type="ECO:0000313" key="2">
    <source>
        <dbReference type="EMBL" id="QDH68708.1"/>
    </source>
</evidence>
<dbReference type="PANTHER" id="PTHR43194">
    <property type="entry name" value="HYDROLASE ALPHA/BETA FOLD FAMILY"/>
    <property type="match status" value="1"/>
</dbReference>
<dbReference type="InterPro" id="IPR029058">
    <property type="entry name" value="AB_hydrolase_fold"/>
</dbReference>
<dbReference type="PRINTS" id="PR00111">
    <property type="entry name" value="ABHYDROLASE"/>
</dbReference>
<protein>
    <submittedName>
        <fullName evidence="2">Alpha/beta hydrolase</fullName>
    </submittedName>
</protein>
<dbReference type="KEGG" id="lyj:FKV23_00195"/>
<dbReference type="InterPro" id="IPR000073">
    <property type="entry name" value="AB_hydrolase_1"/>
</dbReference>
<gene>
    <name evidence="2" type="ORF">FKV23_00195</name>
</gene>
<evidence type="ECO:0000313" key="3">
    <source>
        <dbReference type="Proteomes" id="UP000317199"/>
    </source>
</evidence>
<reference evidence="2 3" key="1">
    <citation type="submission" date="2019-06" db="EMBL/GenBank/DDBJ databases">
        <title>Lysobacter alkalisoli sp. nov. isolated from saline-alkali soil.</title>
        <authorList>
            <person name="Sun J.-Q."/>
            <person name="Xu L."/>
        </authorList>
    </citation>
    <scope>NUCLEOTIDE SEQUENCE [LARGE SCALE GENOMIC DNA]</scope>
    <source>
        <strain evidence="2 3">SJ-36</strain>
    </source>
</reference>
<sequence length="291" mass="31422">MSASAVHASVGSCSETFHSTADGLRLYRREYGAADAPAVLCLPGLTRNCRDFDTLARRLSARYRVIAPDLRGRGRSDHDPNWHNYQPQIYAADLLQLLATLAPGPVAVIGTSLGGLVGMLMAAAQPGLVRGLVLNDIGPEVAPEGVRRIQGYVGQQTPARDWEEAIAQTRQIYGAAYPDFDDAQWADFARLGYREDADGVPRADYDPEIRRAAQAVTAAPDLWPLFAALAPVPMLVLRGAHSDILAPATLQRMQESHPDLRSAVIPGRGHAPTLDEPESVTAIERFLAGLD</sequence>
<name>A0A514BMU0_9GAMM</name>
<dbReference type="AlphaFoldDB" id="A0A514BMU0"/>
<dbReference type="InterPro" id="IPR050228">
    <property type="entry name" value="Carboxylesterase_BioH"/>
</dbReference>
<dbReference type="OrthoDB" id="9791366at2"/>
<keyword evidence="2" id="KW-0378">Hydrolase</keyword>